<dbReference type="Proteomes" id="UP001162060">
    <property type="component" value="Unassembled WGS sequence"/>
</dbReference>
<evidence type="ECO:0000313" key="4">
    <source>
        <dbReference type="Proteomes" id="UP001162060"/>
    </source>
</evidence>
<dbReference type="AlphaFoldDB" id="A0AAV1SYS5"/>
<proteinExistence type="predicted"/>
<protein>
    <submittedName>
        <fullName evidence="2">Uncharacterized protein</fullName>
    </submittedName>
</protein>
<name>A0AAV1SYS5_9STRA</name>
<sequence length="193" mass="22008">MQLIAVAEAHEVRRAEERATLEKPQGQLQQSGIQLQSEAELHRRQQKALSAQVEAKRRELAHFEERLRQEREDLAEVANEKDLQLQRRAAISEQVKAAKDAHSAREAALTEEARRVSAVLRAREERINDQARCVGEQQANAGRAWQQVHFNAAEVENRECGGVAVAFFYEAIPALHWCPDDRISEGELRFRVL</sequence>
<organism evidence="2 4">
    <name type="scientific">Peronospora matthiolae</name>
    <dbReference type="NCBI Taxonomy" id="2874970"/>
    <lineage>
        <taxon>Eukaryota</taxon>
        <taxon>Sar</taxon>
        <taxon>Stramenopiles</taxon>
        <taxon>Oomycota</taxon>
        <taxon>Peronosporomycetes</taxon>
        <taxon>Peronosporales</taxon>
        <taxon>Peronosporaceae</taxon>
        <taxon>Peronospora</taxon>
    </lineage>
</organism>
<gene>
    <name evidence="3" type="ORF">PM001_LOCUS26654</name>
    <name evidence="2" type="ORF">PM001_LOCUS295</name>
</gene>
<evidence type="ECO:0000313" key="3">
    <source>
        <dbReference type="EMBL" id="CAK7941504.1"/>
    </source>
</evidence>
<feature type="compositionally biased region" description="Low complexity" evidence="1">
    <location>
        <begin position="25"/>
        <end position="37"/>
    </location>
</feature>
<comment type="caution">
    <text evidence="2">The sequence shown here is derived from an EMBL/GenBank/DDBJ whole genome shotgun (WGS) entry which is preliminary data.</text>
</comment>
<feature type="region of interest" description="Disordered" evidence="1">
    <location>
        <begin position="15"/>
        <end position="41"/>
    </location>
</feature>
<dbReference type="EMBL" id="CAKLBY020000264">
    <property type="protein sequence ID" value="CAK7941504.1"/>
    <property type="molecule type" value="Genomic_DNA"/>
</dbReference>
<dbReference type="EMBL" id="CAKLBY020000003">
    <property type="protein sequence ID" value="CAK7891903.1"/>
    <property type="molecule type" value="Genomic_DNA"/>
</dbReference>
<evidence type="ECO:0000313" key="2">
    <source>
        <dbReference type="EMBL" id="CAK7891903.1"/>
    </source>
</evidence>
<accession>A0AAV1SYS5</accession>
<reference evidence="2" key="1">
    <citation type="submission" date="2024-01" db="EMBL/GenBank/DDBJ databases">
        <authorList>
            <person name="Webb A."/>
        </authorList>
    </citation>
    <scope>NUCLEOTIDE SEQUENCE</scope>
    <source>
        <strain evidence="2">Pm1</strain>
    </source>
</reference>
<evidence type="ECO:0000256" key="1">
    <source>
        <dbReference type="SAM" id="MobiDB-lite"/>
    </source>
</evidence>